<name>A0A6J3M0P2_9PEZI</name>
<dbReference type="Proteomes" id="UP000504637">
    <property type="component" value="Unplaced"/>
</dbReference>
<keyword evidence="2" id="KW-1185">Reference proteome</keyword>
<dbReference type="AlphaFoldDB" id="A0A6J3M0P2"/>
<feature type="signal peptide" evidence="1">
    <location>
        <begin position="1"/>
        <end position="18"/>
    </location>
</feature>
<proteinExistence type="predicted"/>
<evidence type="ECO:0000313" key="2">
    <source>
        <dbReference type="Proteomes" id="UP000504637"/>
    </source>
</evidence>
<keyword evidence="1" id="KW-0732">Signal</keyword>
<dbReference type="OrthoDB" id="3942331at2759"/>
<evidence type="ECO:0000256" key="1">
    <source>
        <dbReference type="SAM" id="SignalP"/>
    </source>
</evidence>
<dbReference type="RefSeq" id="XP_033458504.1">
    <property type="nucleotide sequence ID" value="XM_033599936.1"/>
</dbReference>
<reference evidence="3" key="1">
    <citation type="submission" date="2020-01" db="EMBL/GenBank/DDBJ databases">
        <authorList>
            <consortium name="DOE Joint Genome Institute"/>
            <person name="Haridas S."/>
            <person name="Albert R."/>
            <person name="Binder M."/>
            <person name="Bloem J."/>
            <person name="Labutti K."/>
            <person name="Salamov A."/>
            <person name="Andreopoulos B."/>
            <person name="Baker S.E."/>
            <person name="Barry K."/>
            <person name="Bills G."/>
            <person name="Bluhm B.H."/>
            <person name="Cannon C."/>
            <person name="Castanera R."/>
            <person name="Culley D.E."/>
            <person name="Daum C."/>
            <person name="Ezra D."/>
            <person name="Gonzalez J.B."/>
            <person name="Henrissat B."/>
            <person name="Kuo A."/>
            <person name="Liang C."/>
            <person name="Lipzen A."/>
            <person name="Lutzoni F."/>
            <person name="Magnuson J."/>
            <person name="Mondo S."/>
            <person name="Nolan M."/>
            <person name="Ohm R."/>
            <person name="Pangilinan J."/>
            <person name="Park H.-J."/>
            <person name="Ramirez L."/>
            <person name="Alfaro M."/>
            <person name="Sun H."/>
            <person name="Tritt A."/>
            <person name="Yoshinaga Y."/>
            <person name="Zwiers L.-H."/>
            <person name="Turgeon B.G."/>
            <person name="Goodwin S.B."/>
            <person name="Spatafora J.W."/>
            <person name="Crous P.W."/>
            <person name="Grigoriev I.V."/>
        </authorList>
    </citation>
    <scope>NUCLEOTIDE SEQUENCE</scope>
    <source>
        <strain evidence="3">CBS 342.82</strain>
    </source>
</reference>
<evidence type="ECO:0000313" key="3">
    <source>
        <dbReference type="RefSeq" id="XP_033458504.1"/>
    </source>
</evidence>
<gene>
    <name evidence="3" type="ORF">K489DRAFT_248698</name>
</gene>
<dbReference type="GeneID" id="54357735"/>
<reference evidence="3" key="3">
    <citation type="submission" date="2025-08" db="UniProtKB">
        <authorList>
            <consortium name="RefSeq"/>
        </authorList>
    </citation>
    <scope>IDENTIFICATION</scope>
    <source>
        <strain evidence="3">CBS 342.82</strain>
    </source>
</reference>
<accession>A0A6J3M0P2</accession>
<organism evidence="3">
    <name type="scientific">Dissoconium aciculare CBS 342.82</name>
    <dbReference type="NCBI Taxonomy" id="1314786"/>
    <lineage>
        <taxon>Eukaryota</taxon>
        <taxon>Fungi</taxon>
        <taxon>Dikarya</taxon>
        <taxon>Ascomycota</taxon>
        <taxon>Pezizomycotina</taxon>
        <taxon>Dothideomycetes</taxon>
        <taxon>Dothideomycetidae</taxon>
        <taxon>Mycosphaerellales</taxon>
        <taxon>Dissoconiaceae</taxon>
        <taxon>Dissoconium</taxon>
    </lineage>
</organism>
<reference evidence="3" key="2">
    <citation type="submission" date="2020-04" db="EMBL/GenBank/DDBJ databases">
        <authorList>
            <consortium name="NCBI Genome Project"/>
        </authorList>
    </citation>
    <scope>NUCLEOTIDE SEQUENCE</scope>
    <source>
        <strain evidence="3">CBS 342.82</strain>
    </source>
</reference>
<sequence length="431" mass="44506">MVRPFASLLLAAATSVAGQFFTTDNVPPPVPAENYQIGKLAFPVTCGLFNNIKQTFNAQFTATAPVLGGSGQAVYLTDVVGNIFIPQSVVGLGGIVGGKQASADIKIYLTVENASPSRILAFSGTINNIAFPSNGEGVIRLPAQGTLPPIGPIVLGTAGIPARIHLDTVDVQIELQHSDGSNAFGPIPVSCPKQNINYILGAINVDSSTGPQLSASIGSVPKFPTTPSGYESGAFRIPYNCSFGGLGVYELDLTIAGTIPTYIAPGSSFSLTNGASFLTVPLALTQLAKKAFPQATTFHTTISSFVVQMSNAVPSKFDPFSSTPLISNVQIPNDPATQLVIPIPQKGSFTVGPFAAAQLPAGGLFAPVSAPQVVGLSLGTSNASVDVLDFFGKVLLTLPTNCFPAETITLVGIPITNQVPDNYTLGGNNNK</sequence>
<feature type="chain" id="PRO_5027034170" evidence="1">
    <location>
        <begin position="19"/>
        <end position="431"/>
    </location>
</feature>
<protein>
    <submittedName>
        <fullName evidence="3">Uncharacterized protein</fullName>
    </submittedName>
</protein>